<protein>
    <submittedName>
        <fullName evidence="2">Uncharacterized protein</fullName>
    </submittedName>
</protein>
<evidence type="ECO:0000313" key="1">
    <source>
        <dbReference type="Proteomes" id="UP000887565"/>
    </source>
</evidence>
<reference evidence="2" key="1">
    <citation type="submission" date="2022-11" db="UniProtKB">
        <authorList>
            <consortium name="WormBaseParasite"/>
        </authorList>
    </citation>
    <scope>IDENTIFICATION</scope>
</reference>
<sequence length="117" mass="13110">MSSPLCRSTHQMNNCDLTQIIQWRLDEFQLNNCTNCLPHCVESQYATTITETKINNVFISTNGALRNATIDDLIVANFYSESIAVDLEQSILEQPTHCDGRLNGTVDLLVESTSWNG</sequence>
<accession>A0A915J4F7</accession>
<name>A0A915J4F7_ROMCU</name>
<proteinExistence type="predicted"/>
<organism evidence="1 2">
    <name type="scientific">Romanomermis culicivorax</name>
    <name type="common">Nematode worm</name>
    <dbReference type="NCBI Taxonomy" id="13658"/>
    <lineage>
        <taxon>Eukaryota</taxon>
        <taxon>Metazoa</taxon>
        <taxon>Ecdysozoa</taxon>
        <taxon>Nematoda</taxon>
        <taxon>Enoplea</taxon>
        <taxon>Dorylaimia</taxon>
        <taxon>Mermithida</taxon>
        <taxon>Mermithoidea</taxon>
        <taxon>Mermithidae</taxon>
        <taxon>Romanomermis</taxon>
    </lineage>
</organism>
<evidence type="ECO:0000313" key="2">
    <source>
        <dbReference type="WBParaSite" id="nRc.2.0.1.t21352-RA"/>
    </source>
</evidence>
<dbReference type="WBParaSite" id="nRc.2.0.1.t21352-RA">
    <property type="protein sequence ID" value="nRc.2.0.1.t21352-RA"/>
    <property type="gene ID" value="nRc.2.0.1.g21352"/>
</dbReference>
<dbReference type="Proteomes" id="UP000887565">
    <property type="component" value="Unplaced"/>
</dbReference>
<dbReference type="AlphaFoldDB" id="A0A915J4F7"/>
<keyword evidence="1" id="KW-1185">Reference proteome</keyword>